<proteinExistence type="predicted"/>
<protein>
    <submittedName>
        <fullName evidence="2">Uncharacterized protein</fullName>
    </submittedName>
</protein>
<keyword evidence="3" id="KW-1185">Reference proteome</keyword>
<evidence type="ECO:0000256" key="1">
    <source>
        <dbReference type="SAM" id="MobiDB-lite"/>
    </source>
</evidence>
<reference evidence="2 3" key="1">
    <citation type="submission" date="2024-01" db="EMBL/GenBank/DDBJ databases">
        <title>Complete genome of Cladobotryum mycophilum ATHUM6906.</title>
        <authorList>
            <person name="Christinaki A.C."/>
            <person name="Myridakis A.I."/>
            <person name="Kouvelis V.N."/>
        </authorList>
    </citation>
    <scope>NUCLEOTIDE SEQUENCE [LARGE SCALE GENOMIC DNA]</scope>
    <source>
        <strain evidence="2 3">ATHUM6906</strain>
    </source>
</reference>
<organism evidence="2 3">
    <name type="scientific">Cladobotryum mycophilum</name>
    <dbReference type="NCBI Taxonomy" id="491253"/>
    <lineage>
        <taxon>Eukaryota</taxon>
        <taxon>Fungi</taxon>
        <taxon>Dikarya</taxon>
        <taxon>Ascomycota</taxon>
        <taxon>Pezizomycotina</taxon>
        <taxon>Sordariomycetes</taxon>
        <taxon>Hypocreomycetidae</taxon>
        <taxon>Hypocreales</taxon>
        <taxon>Hypocreaceae</taxon>
        <taxon>Cladobotryum</taxon>
    </lineage>
</organism>
<feature type="region of interest" description="Disordered" evidence="1">
    <location>
        <begin position="195"/>
        <end position="224"/>
    </location>
</feature>
<dbReference type="Proteomes" id="UP001338125">
    <property type="component" value="Unassembled WGS sequence"/>
</dbReference>
<sequence length="233" mass="26463">MSYFQSLGFTVLDRIHEKQKIESFEKARWCFNPKVFQNIVWAYRLSWLDDGISQALLDYTANQPNYRERAVPTSVDDFLAKTAVLFSPAFSSHLRERFRSFDGMCGEPVADGFIMSHTCGDWACMIVGNMLRTCEEMKRSSLPKVSSLEKAWKPSMPSLSNTDSNNSTAAPLPMIQIRLKGETIKEAWTKNEVISRITESEQVPPTGSPPRPERPQSFMEYPLTSTIRAFSTA</sequence>
<comment type="caution">
    <text evidence="2">The sequence shown here is derived from an EMBL/GenBank/DDBJ whole genome shotgun (WGS) entry which is preliminary data.</text>
</comment>
<name>A0ABR0SWB5_9HYPO</name>
<accession>A0ABR0SWB5</accession>
<gene>
    <name evidence="2" type="ORF">PT974_01777</name>
</gene>
<evidence type="ECO:0000313" key="3">
    <source>
        <dbReference type="Proteomes" id="UP001338125"/>
    </source>
</evidence>
<dbReference type="EMBL" id="JAVFKD010000002">
    <property type="protein sequence ID" value="KAK5996443.1"/>
    <property type="molecule type" value="Genomic_DNA"/>
</dbReference>
<evidence type="ECO:0000313" key="2">
    <source>
        <dbReference type="EMBL" id="KAK5996443.1"/>
    </source>
</evidence>